<evidence type="ECO:0000256" key="2">
    <source>
        <dbReference type="ARBA" id="ARBA00023125"/>
    </source>
</evidence>
<dbReference type="RefSeq" id="WP_162368550.1">
    <property type="nucleotide sequence ID" value="NZ_WUBS01000023.1"/>
</dbReference>
<dbReference type="Gene3D" id="3.20.80.10">
    <property type="entry name" value="Regulatory factor, effector binding domain"/>
    <property type="match status" value="1"/>
</dbReference>
<dbReference type="InterPro" id="IPR050959">
    <property type="entry name" value="MarA-like"/>
</dbReference>
<gene>
    <name evidence="5" type="ORF">GRH90_24195</name>
</gene>
<dbReference type="SMART" id="SM00342">
    <property type="entry name" value="HTH_ARAC"/>
    <property type="match status" value="1"/>
</dbReference>
<proteinExistence type="predicted"/>
<protein>
    <submittedName>
        <fullName evidence="5">Helix-turn-helix domain-containing protein</fullName>
    </submittedName>
</protein>
<dbReference type="PROSITE" id="PS00041">
    <property type="entry name" value="HTH_ARAC_FAMILY_1"/>
    <property type="match status" value="1"/>
</dbReference>
<dbReference type="InterPro" id="IPR018062">
    <property type="entry name" value="HTH_AraC-typ_CS"/>
</dbReference>
<keyword evidence="3" id="KW-0804">Transcription</keyword>
<dbReference type="InterPro" id="IPR011256">
    <property type="entry name" value="Reg_factor_effector_dom_sf"/>
</dbReference>
<dbReference type="PANTHER" id="PTHR47504">
    <property type="entry name" value="RIGHT ORIGIN-BINDING PROTEIN"/>
    <property type="match status" value="1"/>
</dbReference>
<evidence type="ECO:0000256" key="3">
    <source>
        <dbReference type="ARBA" id="ARBA00023163"/>
    </source>
</evidence>
<accession>A0A845SSY6</accession>
<reference evidence="5 6" key="2">
    <citation type="submission" date="2020-02" db="EMBL/GenBank/DDBJ databases">
        <title>The new genus of Enterobacteriales.</title>
        <authorList>
            <person name="Kim I.S."/>
        </authorList>
    </citation>
    <scope>NUCLEOTIDE SEQUENCE [LARGE SCALE GENOMIC DNA]</scope>
    <source>
        <strain evidence="5 6">SAP-6</strain>
    </source>
</reference>
<dbReference type="InterPro" id="IPR018060">
    <property type="entry name" value="HTH_AraC"/>
</dbReference>
<keyword evidence="1" id="KW-0805">Transcription regulation</keyword>
<keyword evidence="2" id="KW-0238">DNA-binding</keyword>
<comment type="caution">
    <text evidence="5">The sequence shown here is derived from an EMBL/GenBank/DDBJ whole genome shotgun (WGS) entry which is preliminary data.</text>
</comment>
<dbReference type="AlphaFoldDB" id="A0A845SSY6"/>
<dbReference type="EMBL" id="WUBS01000023">
    <property type="protein sequence ID" value="NDL65838.1"/>
    <property type="molecule type" value="Genomic_DNA"/>
</dbReference>
<dbReference type="SUPFAM" id="SSF46689">
    <property type="entry name" value="Homeodomain-like"/>
    <property type="match status" value="2"/>
</dbReference>
<dbReference type="InterPro" id="IPR009057">
    <property type="entry name" value="Homeodomain-like_sf"/>
</dbReference>
<dbReference type="GO" id="GO:0003700">
    <property type="term" value="F:DNA-binding transcription factor activity"/>
    <property type="evidence" value="ECO:0007669"/>
    <property type="project" value="InterPro"/>
</dbReference>
<name>A0A845SSY6_9GAMM</name>
<evidence type="ECO:0000313" key="5">
    <source>
        <dbReference type="EMBL" id="NDL65838.1"/>
    </source>
</evidence>
<evidence type="ECO:0000259" key="4">
    <source>
        <dbReference type="PROSITE" id="PS01124"/>
    </source>
</evidence>
<dbReference type="SUPFAM" id="SSF55136">
    <property type="entry name" value="Probable bacterial effector-binding domain"/>
    <property type="match status" value="1"/>
</dbReference>
<sequence length="308" mass="36207">MNVYDVIFDLVKWIEARLNIRLSIDMVAVKSGYSKWYLQRLFKDITGCGLSSYIRRRKLSMAALELRMTFTPILDIAQKYNFNSQRTFIRAFNHYFRQSPEAYRNCDEWDCSLLYPPCLKNIYPVLQPAVVSLPHRLLEGVTHCYRCLPENIDQFDMEIRNDFWFRHFKHVTDFPWCIYGLSELGPDKRMTNMLNITYITAVETPIHLSSGKKRTAVKLEGGDYIRFDYAGTTEGFQPFIIAVNQHHLPRLGVMRRKGSDIEQYYFWERGKSSWRTSFLNCSYFIPCANASAVDVRLRDGFEKMGRAL</sequence>
<dbReference type="PROSITE" id="PS01124">
    <property type="entry name" value="HTH_ARAC_FAMILY_2"/>
    <property type="match status" value="1"/>
</dbReference>
<evidence type="ECO:0000313" key="6">
    <source>
        <dbReference type="Proteomes" id="UP000461443"/>
    </source>
</evidence>
<keyword evidence="6" id="KW-1185">Reference proteome</keyword>
<dbReference type="PANTHER" id="PTHR47504:SF5">
    <property type="entry name" value="RIGHT ORIGIN-BINDING PROTEIN"/>
    <property type="match status" value="1"/>
</dbReference>
<dbReference type="GO" id="GO:0043565">
    <property type="term" value="F:sequence-specific DNA binding"/>
    <property type="evidence" value="ECO:0007669"/>
    <property type="project" value="InterPro"/>
</dbReference>
<dbReference type="Pfam" id="PF12833">
    <property type="entry name" value="HTH_18"/>
    <property type="match status" value="1"/>
</dbReference>
<dbReference type="Proteomes" id="UP000461443">
    <property type="component" value="Unassembled WGS sequence"/>
</dbReference>
<evidence type="ECO:0000256" key="1">
    <source>
        <dbReference type="ARBA" id="ARBA00023015"/>
    </source>
</evidence>
<feature type="domain" description="HTH araC/xylS-type" evidence="4">
    <location>
        <begin position="8"/>
        <end position="106"/>
    </location>
</feature>
<reference evidence="5 6" key="1">
    <citation type="submission" date="2019-12" db="EMBL/GenBank/DDBJ databases">
        <authorList>
            <person name="Lee S.D."/>
        </authorList>
    </citation>
    <scope>NUCLEOTIDE SEQUENCE [LARGE SCALE GENOMIC DNA]</scope>
    <source>
        <strain evidence="5 6">SAP-6</strain>
    </source>
</reference>
<organism evidence="5 6">
    <name type="scientific">Acerihabitans arboris</name>
    <dbReference type="NCBI Taxonomy" id="2691583"/>
    <lineage>
        <taxon>Bacteria</taxon>
        <taxon>Pseudomonadati</taxon>
        <taxon>Pseudomonadota</taxon>
        <taxon>Gammaproteobacteria</taxon>
        <taxon>Enterobacterales</taxon>
        <taxon>Pectobacteriaceae</taxon>
        <taxon>Acerihabitans</taxon>
    </lineage>
</organism>
<dbReference type="Gene3D" id="1.10.10.60">
    <property type="entry name" value="Homeodomain-like"/>
    <property type="match status" value="2"/>
</dbReference>